<organism evidence="2">
    <name type="scientific">Florenciella sp. virus SA2</name>
    <dbReference type="NCBI Taxonomy" id="3240092"/>
    <lineage>
        <taxon>Viruses</taxon>
    </lineage>
</organism>
<gene>
    <name evidence="2" type="ORF">FloV-SA2_00356</name>
</gene>
<sequence>MDIYRKVIYICFCLIIMISISLHLTKLNFLKYLNNNSIDLLGKSIFKPQCCQNTYSSFGGCLCNSQNENYIIHSRGGNKHKIGF</sequence>
<evidence type="ECO:0000256" key="1">
    <source>
        <dbReference type="SAM" id="Phobius"/>
    </source>
</evidence>
<feature type="transmembrane region" description="Helical" evidence="1">
    <location>
        <begin position="7"/>
        <end position="25"/>
    </location>
</feature>
<name>A0AB39J782_9VIRU</name>
<accession>A0AB39J782</accession>
<evidence type="ECO:0000313" key="2">
    <source>
        <dbReference type="EMBL" id="XDO02174.1"/>
    </source>
</evidence>
<dbReference type="EMBL" id="PP542043">
    <property type="protein sequence ID" value="XDO02174.1"/>
    <property type="molecule type" value="Genomic_DNA"/>
</dbReference>
<keyword evidence="1" id="KW-0812">Transmembrane</keyword>
<proteinExistence type="predicted"/>
<keyword evidence="1" id="KW-1133">Transmembrane helix</keyword>
<reference evidence="2" key="1">
    <citation type="submission" date="2024-03" db="EMBL/GenBank/DDBJ databases">
        <title>Eukaryotic viruses encode the ribosomal protein eL40.</title>
        <authorList>
            <person name="Thomy J."/>
            <person name="Schvarcz C.R."/>
            <person name="McBeain K.A."/>
            <person name="Edwards K.F."/>
            <person name="Steward G.F."/>
        </authorList>
    </citation>
    <scope>NUCLEOTIDE SEQUENCE</scope>
    <source>
        <strain evidence="2">FloV-SA2</strain>
    </source>
</reference>
<keyword evidence="1" id="KW-0472">Membrane</keyword>
<protein>
    <submittedName>
        <fullName evidence="2">Uncharacterized protein</fullName>
    </submittedName>
</protein>